<name>A0A074L755_9BACT</name>
<feature type="domain" description="Cyclic nucleotide-binding" evidence="1">
    <location>
        <begin position="14"/>
        <end position="106"/>
    </location>
</feature>
<keyword evidence="3" id="KW-1185">Reference proteome</keyword>
<evidence type="ECO:0000259" key="1">
    <source>
        <dbReference type="PROSITE" id="PS50042"/>
    </source>
</evidence>
<accession>A0A074L755</accession>
<sequence>MEEFIAFIKGIVWIDDLDLQLVLSRCSEKQVPKGKLILRRGQIAQQYFFVVSGGVRFFYDGEDKENTSWVMFKNEFFTEISSLHPQKPTRFNIEATEATKLVVIEKNDMDFLYAQITAWEEFGRKIWEATTVRMIDQLLNFQTLSAEERYLSFMANSELIQKVPVKQLAAVLGITPNALSRIRKKMR</sequence>
<dbReference type="InterPro" id="IPR000595">
    <property type="entry name" value="cNMP-bd_dom"/>
</dbReference>
<dbReference type="STRING" id="1048983.EL17_23855"/>
<gene>
    <name evidence="2" type="ORF">EL17_23855</name>
</gene>
<reference evidence="2 3" key="1">
    <citation type="submission" date="2014-04" db="EMBL/GenBank/DDBJ databases">
        <title>Characterization and application of a salt tolerant electro-active bacterium.</title>
        <authorList>
            <person name="Yang L."/>
            <person name="Wei S."/>
            <person name="Tay Q.X.M."/>
        </authorList>
    </citation>
    <scope>NUCLEOTIDE SEQUENCE [LARGE SCALE GENOMIC DNA]</scope>
    <source>
        <strain evidence="2 3">LY1</strain>
    </source>
</reference>
<dbReference type="Proteomes" id="UP000027821">
    <property type="component" value="Unassembled WGS sequence"/>
</dbReference>
<dbReference type="InterPro" id="IPR018490">
    <property type="entry name" value="cNMP-bd_dom_sf"/>
</dbReference>
<comment type="caution">
    <text evidence="2">The sequence shown here is derived from an EMBL/GenBank/DDBJ whole genome shotgun (WGS) entry which is preliminary data.</text>
</comment>
<dbReference type="Pfam" id="PF00027">
    <property type="entry name" value="cNMP_binding"/>
    <property type="match status" value="1"/>
</dbReference>
<evidence type="ECO:0000313" key="2">
    <source>
        <dbReference type="EMBL" id="KEO75658.1"/>
    </source>
</evidence>
<dbReference type="InterPro" id="IPR014710">
    <property type="entry name" value="RmlC-like_jellyroll"/>
</dbReference>
<dbReference type="AlphaFoldDB" id="A0A074L755"/>
<dbReference type="CDD" id="cd00038">
    <property type="entry name" value="CAP_ED"/>
    <property type="match status" value="1"/>
</dbReference>
<dbReference type="RefSeq" id="WP_035069149.1">
    <property type="nucleotide sequence ID" value="NZ_JMIH01000005.1"/>
</dbReference>
<protein>
    <submittedName>
        <fullName evidence="2">Crp/Fnr family transcriptional regulator</fullName>
    </submittedName>
</protein>
<dbReference type="OrthoDB" id="792939at2"/>
<dbReference type="PROSITE" id="PS50042">
    <property type="entry name" value="CNMP_BINDING_3"/>
    <property type="match status" value="1"/>
</dbReference>
<proteinExistence type="predicted"/>
<organism evidence="2 3">
    <name type="scientific">Anditalea andensis</name>
    <dbReference type="NCBI Taxonomy" id="1048983"/>
    <lineage>
        <taxon>Bacteria</taxon>
        <taxon>Pseudomonadati</taxon>
        <taxon>Bacteroidota</taxon>
        <taxon>Cytophagia</taxon>
        <taxon>Cytophagales</taxon>
        <taxon>Cytophagaceae</taxon>
        <taxon>Anditalea</taxon>
    </lineage>
</organism>
<dbReference type="Gene3D" id="2.60.120.10">
    <property type="entry name" value="Jelly Rolls"/>
    <property type="match status" value="1"/>
</dbReference>
<dbReference type="EMBL" id="JMIH01000005">
    <property type="protein sequence ID" value="KEO75658.1"/>
    <property type="molecule type" value="Genomic_DNA"/>
</dbReference>
<dbReference type="SUPFAM" id="SSF51206">
    <property type="entry name" value="cAMP-binding domain-like"/>
    <property type="match status" value="1"/>
</dbReference>
<evidence type="ECO:0000313" key="3">
    <source>
        <dbReference type="Proteomes" id="UP000027821"/>
    </source>
</evidence>
<dbReference type="eggNOG" id="COG0664">
    <property type="taxonomic scope" value="Bacteria"/>
</dbReference>